<evidence type="ECO:0000313" key="2">
    <source>
        <dbReference type="Proteomes" id="UP000316213"/>
    </source>
</evidence>
<sequence>MTASASTTAPIGSCSRDPIGYVDGYSLYRAYWSLDMLDPTGTNCEDKCIAAGNKQNVMFTGFRLRPANKSTSPGVLDSGTGMISDTDTLALIASVGGIAASAAQGVTSAMMQAAESLTDAERSQGLTDAVNSVLGTIDGAMMKQKSVKIWISVMGQCCEEESCCIFAKRLDWQDHPFWFRCDVGNSGPNAGAGIASFSSTDVSGIANAVSDCTRKAIAGFDCSKGSNADPVK</sequence>
<accession>A0A5C5ZQ19</accession>
<evidence type="ECO:0000313" key="1">
    <source>
        <dbReference type="EMBL" id="TWT89569.1"/>
    </source>
</evidence>
<organism evidence="1 2">
    <name type="scientific">Neorhodopirellula pilleata</name>
    <dbReference type="NCBI Taxonomy" id="2714738"/>
    <lineage>
        <taxon>Bacteria</taxon>
        <taxon>Pseudomonadati</taxon>
        <taxon>Planctomycetota</taxon>
        <taxon>Planctomycetia</taxon>
        <taxon>Pirellulales</taxon>
        <taxon>Pirellulaceae</taxon>
        <taxon>Neorhodopirellula</taxon>
    </lineage>
</organism>
<gene>
    <name evidence="1" type="ORF">Pla100_54980</name>
</gene>
<dbReference type="AlphaFoldDB" id="A0A5C5ZQ19"/>
<proteinExistence type="predicted"/>
<comment type="caution">
    <text evidence="1">The sequence shown here is derived from an EMBL/GenBank/DDBJ whole genome shotgun (WGS) entry which is preliminary data.</text>
</comment>
<dbReference type="EMBL" id="SJPM01000017">
    <property type="protein sequence ID" value="TWT89569.1"/>
    <property type="molecule type" value="Genomic_DNA"/>
</dbReference>
<keyword evidence="2" id="KW-1185">Reference proteome</keyword>
<name>A0A5C5ZQ19_9BACT</name>
<dbReference type="Proteomes" id="UP000316213">
    <property type="component" value="Unassembled WGS sequence"/>
</dbReference>
<reference evidence="1 2" key="1">
    <citation type="submission" date="2019-02" db="EMBL/GenBank/DDBJ databases">
        <title>Deep-cultivation of Planctomycetes and their phenomic and genomic characterization uncovers novel biology.</title>
        <authorList>
            <person name="Wiegand S."/>
            <person name="Jogler M."/>
            <person name="Boedeker C."/>
            <person name="Pinto D."/>
            <person name="Vollmers J."/>
            <person name="Rivas-Marin E."/>
            <person name="Kohn T."/>
            <person name="Peeters S.H."/>
            <person name="Heuer A."/>
            <person name="Rast P."/>
            <person name="Oberbeckmann S."/>
            <person name="Bunk B."/>
            <person name="Jeske O."/>
            <person name="Meyerdierks A."/>
            <person name="Storesund J.E."/>
            <person name="Kallscheuer N."/>
            <person name="Luecker S."/>
            <person name="Lage O.M."/>
            <person name="Pohl T."/>
            <person name="Merkel B.J."/>
            <person name="Hornburger P."/>
            <person name="Mueller R.-W."/>
            <person name="Bruemmer F."/>
            <person name="Labrenz M."/>
            <person name="Spormann A.M."/>
            <person name="Op Den Camp H."/>
            <person name="Overmann J."/>
            <person name="Amann R."/>
            <person name="Jetten M.S.M."/>
            <person name="Mascher T."/>
            <person name="Medema M.H."/>
            <person name="Devos D.P."/>
            <person name="Kaster A.-K."/>
            <person name="Ovreas L."/>
            <person name="Rohde M."/>
            <person name="Galperin M.Y."/>
            <person name="Jogler C."/>
        </authorList>
    </citation>
    <scope>NUCLEOTIDE SEQUENCE [LARGE SCALE GENOMIC DNA]</scope>
    <source>
        <strain evidence="1 2">Pla100</strain>
    </source>
</reference>
<protein>
    <submittedName>
        <fullName evidence="1">Uncharacterized protein</fullName>
    </submittedName>
</protein>